<evidence type="ECO:0000313" key="1">
    <source>
        <dbReference type="EMBL" id="EEI83181.1"/>
    </source>
</evidence>
<dbReference type="HOGENOM" id="CLU_2595212_0_0_9"/>
<dbReference type="AlphaFoldDB" id="C2CGX3"/>
<gene>
    <name evidence="1" type="ORF">HMPREF0077_0733</name>
</gene>
<evidence type="ECO:0000313" key="2">
    <source>
        <dbReference type="Proteomes" id="UP000003744"/>
    </source>
</evidence>
<reference evidence="1 2" key="1">
    <citation type="submission" date="2009-01" db="EMBL/GenBank/DDBJ databases">
        <authorList>
            <person name="Qin X."/>
            <person name="Bachman B."/>
            <person name="Battles P."/>
            <person name="Bell A."/>
            <person name="Bess C."/>
            <person name="Bickham C."/>
            <person name="Chaboub L."/>
            <person name="Chen D."/>
            <person name="Coyle M."/>
            <person name="Deiros D.R."/>
            <person name="Dinh H."/>
            <person name="Forbes L."/>
            <person name="Fowler G."/>
            <person name="Francisco L."/>
            <person name="Fu Q."/>
            <person name="Gubbala S."/>
            <person name="Hale W."/>
            <person name="Han Y."/>
            <person name="Hemphill L."/>
            <person name="Highlander S.K."/>
            <person name="Hirani K."/>
            <person name="Hogues M."/>
            <person name="Jackson L."/>
            <person name="Jakkamsetti A."/>
            <person name="Javaid M."/>
            <person name="Jiang H."/>
            <person name="Korchina V."/>
            <person name="Kovar C."/>
            <person name="Lara F."/>
            <person name="Lee S."/>
            <person name="Mata R."/>
            <person name="Mathew T."/>
            <person name="Moen C."/>
            <person name="Morales K."/>
            <person name="Munidasa M."/>
            <person name="Nazareth L."/>
            <person name="Ngo R."/>
            <person name="Nguyen L."/>
            <person name="Okwuonu G."/>
            <person name="Ongeri F."/>
            <person name="Patil S."/>
            <person name="Petrosino J."/>
            <person name="Pham C."/>
            <person name="Pham P."/>
            <person name="Pu L.-L."/>
            <person name="Puazo M."/>
            <person name="Raj R."/>
            <person name="Reid J."/>
            <person name="Rouhana J."/>
            <person name="Saada N."/>
            <person name="Shang Y."/>
            <person name="Simmons D."/>
            <person name="Thornton R."/>
            <person name="Warren J."/>
            <person name="Weissenberger G."/>
            <person name="Zhang J."/>
            <person name="Zhang L."/>
            <person name="Zhou C."/>
            <person name="Zhu D."/>
            <person name="Muzny D."/>
            <person name="Worley K."/>
            <person name="Gibbs R."/>
        </authorList>
    </citation>
    <scope>NUCLEOTIDE SEQUENCE [LARGE SCALE GENOMIC DNA]</scope>
    <source>
        <strain evidence="1 2">ATCC 35098</strain>
    </source>
</reference>
<proteinExistence type="predicted"/>
<feature type="non-terminal residue" evidence="1">
    <location>
        <position position="80"/>
    </location>
</feature>
<sequence>GRLLLALHGLLEALDVAGVDPDARLSQAEVGIGPGRFHLGGHQLLVVLERQGAIGAGRRDEQALELLGGLLGGCLGHGTP</sequence>
<dbReference type="EMBL" id="ACGC01000035">
    <property type="protein sequence ID" value="EEI83181.1"/>
    <property type="molecule type" value="Genomic_DNA"/>
</dbReference>
<feature type="non-terminal residue" evidence="1">
    <location>
        <position position="1"/>
    </location>
</feature>
<accession>C2CGX3</accession>
<protein>
    <submittedName>
        <fullName evidence="1">Uncharacterized protein</fullName>
    </submittedName>
</protein>
<comment type="caution">
    <text evidence="1">The sequence shown here is derived from an EMBL/GenBank/DDBJ whole genome shotgun (WGS) entry which is preliminary data.</text>
</comment>
<organism evidence="1 2">
    <name type="scientific">Anaerococcus tetradius ATCC 35098</name>
    <dbReference type="NCBI Taxonomy" id="525255"/>
    <lineage>
        <taxon>Bacteria</taxon>
        <taxon>Bacillati</taxon>
        <taxon>Bacillota</taxon>
        <taxon>Tissierellia</taxon>
        <taxon>Tissierellales</taxon>
        <taxon>Peptoniphilaceae</taxon>
        <taxon>Anaerococcus</taxon>
    </lineage>
</organism>
<name>C2CGX3_9FIRM</name>
<dbReference type="Proteomes" id="UP000003744">
    <property type="component" value="Unassembled WGS sequence"/>
</dbReference>